<organism evidence="1 2">
    <name type="scientific">Cerrena zonata</name>
    <dbReference type="NCBI Taxonomy" id="2478898"/>
    <lineage>
        <taxon>Eukaryota</taxon>
        <taxon>Fungi</taxon>
        <taxon>Dikarya</taxon>
        <taxon>Basidiomycota</taxon>
        <taxon>Agaricomycotina</taxon>
        <taxon>Agaricomycetes</taxon>
        <taxon>Polyporales</taxon>
        <taxon>Cerrenaceae</taxon>
        <taxon>Cerrena</taxon>
    </lineage>
</organism>
<dbReference type="Proteomes" id="UP001385951">
    <property type="component" value="Unassembled WGS sequence"/>
</dbReference>
<accession>A0AAW0GAP0</accession>
<dbReference type="EMBL" id="JASBNA010000010">
    <property type="protein sequence ID" value="KAK7688694.1"/>
    <property type="molecule type" value="Genomic_DNA"/>
</dbReference>
<name>A0AAW0GAP0_9APHY</name>
<keyword evidence="2" id="KW-1185">Reference proteome</keyword>
<protein>
    <submittedName>
        <fullName evidence="1">Uncharacterized protein</fullName>
    </submittedName>
</protein>
<gene>
    <name evidence="1" type="ORF">QCA50_008232</name>
</gene>
<proteinExistence type="predicted"/>
<sequence length="106" mass="12194">MSDPLLPVRRWFDVYQESFAGGSSTLSSSDKDEIYKWIYVERPASPPMNNSLTARRERTYGRITSYALPSPAIRQKDASHSPLSLRIFHLSPISRLGVFYSSYYVR</sequence>
<evidence type="ECO:0000313" key="2">
    <source>
        <dbReference type="Proteomes" id="UP001385951"/>
    </source>
</evidence>
<dbReference type="AlphaFoldDB" id="A0AAW0GAP0"/>
<reference evidence="1 2" key="1">
    <citation type="submission" date="2022-09" db="EMBL/GenBank/DDBJ databases">
        <authorList>
            <person name="Palmer J.M."/>
        </authorList>
    </citation>
    <scope>NUCLEOTIDE SEQUENCE [LARGE SCALE GENOMIC DNA]</scope>
    <source>
        <strain evidence="1 2">DSM 7382</strain>
    </source>
</reference>
<comment type="caution">
    <text evidence="1">The sequence shown here is derived from an EMBL/GenBank/DDBJ whole genome shotgun (WGS) entry which is preliminary data.</text>
</comment>
<evidence type="ECO:0000313" key="1">
    <source>
        <dbReference type="EMBL" id="KAK7688694.1"/>
    </source>
</evidence>